<dbReference type="PATRIC" id="fig|1352.770.peg.2824"/>
<dbReference type="EMBL" id="LRHK01000001">
    <property type="protein sequence ID" value="KWX17907.1"/>
    <property type="molecule type" value="Genomic_DNA"/>
</dbReference>
<gene>
    <name evidence="1" type="ORF">AWT83_05265</name>
</gene>
<organism evidence="1 2">
    <name type="scientific">Enterococcus faecium</name>
    <name type="common">Streptococcus faecium</name>
    <dbReference type="NCBI Taxonomy" id="1352"/>
    <lineage>
        <taxon>Bacteria</taxon>
        <taxon>Bacillati</taxon>
        <taxon>Bacillota</taxon>
        <taxon>Bacilli</taxon>
        <taxon>Lactobacillales</taxon>
        <taxon>Enterococcaceae</taxon>
        <taxon>Enterococcus</taxon>
    </lineage>
</organism>
<name>A0A132P6M6_ENTFC</name>
<evidence type="ECO:0000313" key="2">
    <source>
        <dbReference type="Proteomes" id="UP000070452"/>
    </source>
</evidence>
<evidence type="ECO:0000313" key="1">
    <source>
        <dbReference type="EMBL" id="KWX17907.1"/>
    </source>
</evidence>
<sequence>MDRIKSICIEEELCQSHDGSLEQILKQMLSYKKLYNVILRAEKGETYNSIKNRYSLGFLEETDLGSKMEIEFQTDSFEILSKQLIEYGSGIEIVQPDELKCITRKHLAQITNHCLNLI</sequence>
<protein>
    <submittedName>
        <fullName evidence="1">Uncharacterized protein</fullName>
    </submittedName>
</protein>
<dbReference type="RefSeq" id="WP_000374054.1">
    <property type="nucleotide sequence ID" value="NZ_PTZU01000013.1"/>
</dbReference>
<accession>A0A132P6M6</accession>
<comment type="caution">
    <text evidence="1">The sequence shown here is derived from an EMBL/GenBank/DDBJ whole genome shotgun (WGS) entry which is preliminary data.</text>
</comment>
<dbReference type="Proteomes" id="UP000070452">
    <property type="component" value="Unassembled WGS sequence"/>
</dbReference>
<reference evidence="1 2" key="1">
    <citation type="submission" date="2016-01" db="EMBL/GenBank/DDBJ databases">
        <title>Molecular Mechanisms for transfer of large genomic segments between Enterococcus faecium strains.</title>
        <authorList>
            <person name="Garcia-Solache M.A."/>
            <person name="Lebreton F."/>
            <person name="Mclaughlin R.E."/>
            <person name="Whiteaker J.D."/>
            <person name="Gilmore M.S."/>
            <person name="Rice L.B."/>
        </authorList>
    </citation>
    <scope>NUCLEOTIDE SEQUENCE [LARGE SCALE GENOMIC DNA]</scope>
    <source>
        <strain evidence="1 2">D344RRF x C68</strain>
    </source>
</reference>
<dbReference type="AlphaFoldDB" id="A0A132P6M6"/>
<proteinExistence type="predicted"/>